<dbReference type="AlphaFoldDB" id="A0A261XZB1"/>
<name>A0A261XZB1_9FUNG</name>
<dbReference type="Proteomes" id="UP000242875">
    <property type="component" value="Unassembled WGS sequence"/>
</dbReference>
<evidence type="ECO:0000313" key="1">
    <source>
        <dbReference type="EMBL" id="OZJ03671.1"/>
    </source>
</evidence>
<organism evidence="1 2">
    <name type="scientific">Bifiguratus adelaidae</name>
    <dbReference type="NCBI Taxonomy" id="1938954"/>
    <lineage>
        <taxon>Eukaryota</taxon>
        <taxon>Fungi</taxon>
        <taxon>Fungi incertae sedis</taxon>
        <taxon>Mucoromycota</taxon>
        <taxon>Mucoromycotina</taxon>
        <taxon>Endogonomycetes</taxon>
        <taxon>Endogonales</taxon>
        <taxon>Endogonales incertae sedis</taxon>
        <taxon>Bifiguratus</taxon>
    </lineage>
</organism>
<keyword evidence="2" id="KW-1185">Reference proteome</keyword>
<accession>A0A261XZB1</accession>
<comment type="caution">
    <text evidence="1">The sequence shown here is derived from an EMBL/GenBank/DDBJ whole genome shotgun (WGS) entry which is preliminary data.</text>
</comment>
<protein>
    <submittedName>
        <fullName evidence="1">Uncharacterized protein</fullName>
    </submittedName>
</protein>
<sequence length="80" mass="9270">MVYTEEPNVKDHIQRCPAFSDGCPFQNKSAKECEELVQSIPKDHPKCPVFDQDAKFCPDGTNLMHMLDSQRHDLFTHKKH</sequence>
<gene>
    <name evidence="1" type="ORF">BZG36_03545</name>
</gene>
<evidence type="ECO:0000313" key="2">
    <source>
        <dbReference type="Proteomes" id="UP000242875"/>
    </source>
</evidence>
<dbReference type="EMBL" id="MVBO01000074">
    <property type="protein sequence ID" value="OZJ03671.1"/>
    <property type="molecule type" value="Genomic_DNA"/>
</dbReference>
<reference evidence="1 2" key="1">
    <citation type="journal article" date="2017" name="Mycologia">
        <title>Bifiguratus adelaidae, gen. et sp. nov., a new member of Mucoromycotina in endophytic and soil-dwelling habitats.</title>
        <authorList>
            <person name="Torres-Cruz T.J."/>
            <person name="Billingsley Tobias T.L."/>
            <person name="Almatruk M."/>
            <person name="Hesse C."/>
            <person name="Kuske C.R."/>
            <person name="Desiro A."/>
            <person name="Benucci G.M."/>
            <person name="Bonito G."/>
            <person name="Stajich J.E."/>
            <person name="Dunlap C."/>
            <person name="Arnold A.E."/>
            <person name="Porras-Alfaro A."/>
        </authorList>
    </citation>
    <scope>NUCLEOTIDE SEQUENCE [LARGE SCALE GENOMIC DNA]</scope>
    <source>
        <strain evidence="1 2">AZ0501</strain>
    </source>
</reference>
<proteinExistence type="predicted"/>